<dbReference type="GO" id="GO:0005829">
    <property type="term" value="C:cytosol"/>
    <property type="evidence" value="ECO:0007669"/>
    <property type="project" value="TreeGrafter"/>
</dbReference>
<dbReference type="RefSeq" id="XP_044551367.1">
    <property type="nucleotide sequence ID" value="XM_044691044.1"/>
</dbReference>
<evidence type="ECO:0000313" key="6">
    <source>
        <dbReference type="Proteomes" id="UP000816034"/>
    </source>
</evidence>
<dbReference type="InterPro" id="IPR008278">
    <property type="entry name" value="4-PPantetheinyl_Trfase_dom"/>
</dbReference>
<evidence type="ECO:0000259" key="4">
    <source>
        <dbReference type="Pfam" id="PF22624"/>
    </source>
</evidence>
<feature type="domain" description="4'-phosphopantetheinyl transferase" evidence="3">
    <location>
        <begin position="135"/>
        <end position="265"/>
    </location>
</feature>
<name>A0AA88GUX9_NAELO</name>
<evidence type="ECO:0000256" key="1">
    <source>
        <dbReference type="ARBA" id="ARBA00013172"/>
    </source>
</evidence>
<dbReference type="Pfam" id="PF01648">
    <property type="entry name" value="ACPS"/>
    <property type="match status" value="1"/>
</dbReference>
<keyword evidence="6" id="KW-1185">Reference proteome</keyword>
<organism evidence="5 6">
    <name type="scientific">Naegleria lovaniensis</name>
    <name type="common">Amoeba</name>
    <dbReference type="NCBI Taxonomy" id="51637"/>
    <lineage>
        <taxon>Eukaryota</taxon>
        <taxon>Discoba</taxon>
        <taxon>Heterolobosea</taxon>
        <taxon>Tetramitia</taxon>
        <taxon>Eutetramitia</taxon>
        <taxon>Vahlkampfiidae</taxon>
        <taxon>Naegleria</taxon>
    </lineage>
</organism>
<dbReference type="GO" id="GO:0019878">
    <property type="term" value="P:lysine biosynthetic process via aminoadipic acid"/>
    <property type="evidence" value="ECO:0007669"/>
    <property type="project" value="TreeGrafter"/>
</dbReference>
<dbReference type="SUPFAM" id="SSF56214">
    <property type="entry name" value="4'-phosphopantetheinyl transferase"/>
    <property type="match status" value="2"/>
</dbReference>
<dbReference type="PANTHER" id="PTHR12215:SF10">
    <property type="entry name" value="L-AMINOADIPATE-SEMIALDEHYDE DEHYDROGENASE-PHOSPHOPANTETHEINYL TRANSFERASE"/>
    <property type="match status" value="1"/>
</dbReference>
<dbReference type="InterPro" id="IPR055066">
    <property type="entry name" value="AASDHPPT_N"/>
</dbReference>
<dbReference type="Proteomes" id="UP000816034">
    <property type="component" value="Unassembled WGS sequence"/>
</dbReference>
<gene>
    <name evidence="5" type="ORF">C9374_001707</name>
</gene>
<dbReference type="EC" id="2.7.8.7" evidence="1"/>
<dbReference type="InterPro" id="IPR037143">
    <property type="entry name" value="4-PPantetheinyl_Trfase_dom_sf"/>
</dbReference>
<evidence type="ECO:0000313" key="5">
    <source>
        <dbReference type="EMBL" id="KAG2387375.1"/>
    </source>
</evidence>
<feature type="domain" description="4'-phosphopantetheinyl transferase N-terminal" evidence="4">
    <location>
        <begin position="32"/>
        <end position="122"/>
    </location>
</feature>
<proteinExistence type="predicted"/>
<accession>A0AA88GUX9</accession>
<reference evidence="5 6" key="1">
    <citation type="journal article" date="2018" name="BMC Genomics">
        <title>The genome of Naegleria lovaniensis, the basis for a comparative approach to unravel pathogenicity factors of the human pathogenic amoeba N. fowleri.</title>
        <authorList>
            <person name="Liechti N."/>
            <person name="Schurch N."/>
            <person name="Bruggmann R."/>
            <person name="Wittwer M."/>
        </authorList>
    </citation>
    <scope>NUCLEOTIDE SEQUENCE [LARGE SCALE GENOMIC DNA]</scope>
    <source>
        <strain evidence="5 6">ATCC 30569</strain>
    </source>
</reference>
<dbReference type="Gene3D" id="3.90.470.20">
    <property type="entry name" value="4'-phosphopantetheinyl transferase domain"/>
    <property type="match status" value="1"/>
</dbReference>
<protein>
    <recommendedName>
        <fullName evidence="1">holo-[acyl-carrier-protein] synthase</fullName>
        <ecNumber evidence="1">2.7.8.7</ecNumber>
    </recommendedName>
</protein>
<dbReference type="PANTHER" id="PTHR12215">
    <property type="entry name" value="PHOSPHOPANTETHEINE TRANSFERASE"/>
    <property type="match status" value="1"/>
</dbReference>
<dbReference type="Pfam" id="PF22624">
    <property type="entry name" value="AASDHPPT_N"/>
    <property type="match status" value="1"/>
</dbReference>
<dbReference type="GeneID" id="68094163"/>
<dbReference type="GO" id="GO:0008897">
    <property type="term" value="F:holo-[acyl-carrier-protein] synthase activity"/>
    <property type="evidence" value="ECO:0007669"/>
    <property type="project" value="UniProtKB-EC"/>
</dbReference>
<keyword evidence="2" id="KW-0808">Transferase</keyword>
<evidence type="ECO:0000259" key="3">
    <source>
        <dbReference type="Pfam" id="PF01648"/>
    </source>
</evidence>
<sequence>MSLKLFTFNVKQFEKELDQHYFTSLLNTYIETEEEKAKIRKYRFNMDQYRTLMGKVLMRYYLMRKNGISDLQLNNNTKLHDDSFSKLFQIKASQYGKPFLKMKNGNSSLDFNISHSGNWVVFGYINCKNETPKVIGIDIEEIHVRNTKLDVKWKHYLTEFFDLMKSCFTSYEWSSILFPCLQLEGREISTSHFDFDQALSSVEKCNDDLIRENMIERFFIHWTLKESFIKAVGMGVSFGELTRIEFRFINQGTFIQDQCLNLEPSSLFSNISLSEFTSPEKKIKLFIDGEDNSSEWDFIVIRNLTPGHMMSLAMGHVSSKHIPFEQKLELRNNYVVPNNTDLENETTSVQIHDCQLSEFVTEHTL</sequence>
<dbReference type="InterPro" id="IPR050559">
    <property type="entry name" value="P-Pant_transferase_sf"/>
</dbReference>
<dbReference type="EMBL" id="PYSW02000013">
    <property type="protein sequence ID" value="KAG2387375.1"/>
    <property type="molecule type" value="Genomic_DNA"/>
</dbReference>
<dbReference type="GO" id="GO:0000287">
    <property type="term" value="F:magnesium ion binding"/>
    <property type="evidence" value="ECO:0007669"/>
    <property type="project" value="InterPro"/>
</dbReference>
<comment type="caution">
    <text evidence="5">The sequence shown here is derived from an EMBL/GenBank/DDBJ whole genome shotgun (WGS) entry which is preliminary data.</text>
</comment>
<evidence type="ECO:0000256" key="2">
    <source>
        <dbReference type="ARBA" id="ARBA00022679"/>
    </source>
</evidence>
<dbReference type="AlphaFoldDB" id="A0AA88GUX9"/>